<dbReference type="InterPro" id="IPR029068">
    <property type="entry name" value="Glyas_Bleomycin-R_OHBP_Dase"/>
</dbReference>
<evidence type="ECO:0000256" key="1">
    <source>
        <dbReference type="ARBA" id="ARBA00022723"/>
    </source>
</evidence>
<dbReference type="PANTHER" id="PTHR36113:SF6">
    <property type="entry name" value="FOSFOMYCIN RESISTANCE PROTEIN FOSX"/>
    <property type="match status" value="1"/>
</dbReference>
<keyword evidence="4" id="KW-1185">Reference proteome</keyword>
<dbReference type="InterPro" id="IPR051332">
    <property type="entry name" value="Fosfomycin_Res_Enzymes"/>
</dbReference>
<dbReference type="SUPFAM" id="SSF54593">
    <property type="entry name" value="Glyoxalase/Bleomycin resistance protein/Dihydroxybiphenyl dioxygenase"/>
    <property type="match status" value="1"/>
</dbReference>
<keyword evidence="3" id="KW-0223">Dioxygenase</keyword>
<keyword evidence="3" id="KW-0560">Oxidoreductase</keyword>
<evidence type="ECO:0000313" key="3">
    <source>
        <dbReference type="EMBL" id="VCU71184.1"/>
    </source>
</evidence>
<feature type="domain" description="VOC" evidence="2">
    <location>
        <begin position="6"/>
        <end position="119"/>
    </location>
</feature>
<evidence type="ECO:0000313" key="4">
    <source>
        <dbReference type="Proteomes" id="UP000277294"/>
    </source>
</evidence>
<dbReference type="GO" id="GO:0046872">
    <property type="term" value="F:metal ion binding"/>
    <property type="evidence" value="ECO:0007669"/>
    <property type="project" value="UniProtKB-KW"/>
</dbReference>
<dbReference type="EC" id="1.13.11.56" evidence="3"/>
<accession>A0A3P4B4F5</accession>
<keyword evidence="1" id="KW-0479">Metal-binding</keyword>
<dbReference type="InterPro" id="IPR037523">
    <property type="entry name" value="VOC_core"/>
</dbReference>
<evidence type="ECO:0000259" key="2">
    <source>
        <dbReference type="PROSITE" id="PS51819"/>
    </source>
</evidence>
<dbReference type="PROSITE" id="PS51819">
    <property type="entry name" value="VOC"/>
    <property type="match status" value="2"/>
</dbReference>
<dbReference type="Pfam" id="PF00903">
    <property type="entry name" value="Glyoxalase"/>
    <property type="match status" value="2"/>
</dbReference>
<dbReference type="GO" id="GO:0018554">
    <property type="term" value="F:1,2-dihydroxynaphthalene dioxygenase activity"/>
    <property type="evidence" value="ECO:0007669"/>
    <property type="project" value="UniProtKB-EC"/>
</dbReference>
<gene>
    <name evidence="3" type="primary">nsaC</name>
    <name evidence="3" type="ORF">PIGHUM_03265</name>
</gene>
<dbReference type="Proteomes" id="UP000277294">
    <property type="component" value="Unassembled WGS sequence"/>
</dbReference>
<dbReference type="Gene3D" id="3.10.180.10">
    <property type="entry name" value="2,3-Dihydroxybiphenyl 1,2-Dioxygenase, domain 1"/>
    <property type="match status" value="2"/>
</dbReference>
<dbReference type="CDD" id="cd08361">
    <property type="entry name" value="PpCmtC_N"/>
    <property type="match status" value="1"/>
</dbReference>
<protein>
    <submittedName>
        <fullName evidence="3">1,2-dihydroxynaphthalene dioxygenase</fullName>
        <ecNumber evidence="3">1.13.11.56</ecNumber>
    </submittedName>
</protein>
<dbReference type="InterPro" id="IPR004360">
    <property type="entry name" value="Glyas_Fos-R_dOase_dom"/>
</dbReference>
<name>A0A3P4B4F5_9BURK</name>
<organism evidence="3 4">
    <name type="scientific">Pigmentiphaga humi</name>
    <dbReference type="NCBI Taxonomy" id="2478468"/>
    <lineage>
        <taxon>Bacteria</taxon>
        <taxon>Pseudomonadati</taxon>
        <taxon>Pseudomonadota</taxon>
        <taxon>Betaproteobacteria</taxon>
        <taxon>Burkholderiales</taxon>
        <taxon>Alcaligenaceae</taxon>
        <taxon>Pigmentiphaga</taxon>
    </lineage>
</organism>
<sequence length="287" mass="32704">MIHLHDIRYVRLGTPDLEGSVRYATEVLGLEVARAEGKSVYLRSDSRDHTLCYFEGDPRDHTAAFEVDSPEELDQAMAQLEKAGYAATRGSVEESEKRYVREFINFKDPSGNSVDLVYAAHHSGRRYFPSRDAGITGFSHIGLRTLNARRDEEFWTKILSAKVSDRIGEAPLLRIDDVHHKIALFPSSYPGVQHINHQVESIDDIMRAYYILLERQIPIRFGPGRHPTSGAKFLYFEGPDGMIYEYSTGVRLITEEDEKTYRPRNFPAVPSSFCMWGAKPDIPEFKT</sequence>
<dbReference type="EMBL" id="UWPJ01000025">
    <property type="protein sequence ID" value="VCU71184.1"/>
    <property type="molecule type" value="Genomic_DNA"/>
</dbReference>
<reference evidence="3 4" key="1">
    <citation type="submission" date="2018-10" db="EMBL/GenBank/DDBJ databases">
        <authorList>
            <person name="Criscuolo A."/>
        </authorList>
    </citation>
    <scope>NUCLEOTIDE SEQUENCE [LARGE SCALE GENOMIC DNA]</scope>
    <source>
        <strain evidence="3">DnA1</strain>
    </source>
</reference>
<dbReference type="OrthoDB" id="6909416at2"/>
<dbReference type="AlphaFoldDB" id="A0A3P4B4F5"/>
<proteinExistence type="predicted"/>
<dbReference type="RefSeq" id="WP_124080642.1">
    <property type="nucleotide sequence ID" value="NZ_UWPJ01000025.1"/>
</dbReference>
<dbReference type="PANTHER" id="PTHR36113">
    <property type="entry name" value="LYASE, PUTATIVE-RELATED-RELATED"/>
    <property type="match status" value="1"/>
</dbReference>
<feature type="domain" description="VOC" evidence="2">
    <location>
        <begin position="137"/>
        <end position="249"/>
    </location>
</feature>